<dbReference type="PANTHER" id="PTHR30566:SF25">
    <property type="entry name" value="INNER MEMBRANE PROTEIN"/>
    <property type="match status" value="1"/>
</dbReference>
<evidence type="ECO:0000256" key="4">
    <source>
        <dbReference type="ARBA" id="ARBA00023136"/>
    </source>
</evidence>
<feature type="transmembrane region" description="Helical" evidence="5">
    <location>
        <begin position="138"/>
        <end position="159"/>
    </location>
</feature>
<dbReference type="PANTHER" id="PTHR30566">
    <property type="entry name" value="YNAI-RELATED MECHANOSENSITIVE ION CHANNEL"/>
    <property type="match status" value="1"/>
</dbReference>
<dbReference type="InterPro" id="IPR006685">
    <property type="entry name" value="MscS_channel_2nd"/>
</dbReference>
<evidence type="ECO:0000259" key="6">
    <source>
        <dbReference type="Pfam" id="PF00924"/>
    </source>
</evidence>
<feature type="transmembrane region" description="Helical" evidence="5">
    <location>
        <begin position="87"/>
        <end position="105"/>
    </location>
</feature>
<evidence type="ECO:0000256" key="2">
    <source>
        <dbReference type="ARBA" id="ARBA00022692"/>
    </source>
</evidence>
<accession>A0A2W5B280</accession>
<dbReference type="EMBL" id="QFNF01000040">
    <property type="protein sequence ID" value="PZO74668.1"/>
    <property type="molecule type" value="Genomic_DNA"/>
</dbReference>
<keyword evidence="2 5" id="KW-0812">Transmembrane</keyword>
<comment type="caution">
    <text evidence="7">The sequence shown here is derived from an EMBL/GenBank/DDBJ whole genome shotgun (WGS) entry which is preliminary data.</text>
</comment>
<protein>
    <recommendedName>
        <fullName evidence="6">Mechanosensitive ion channel MscS domain-containing protein</fullName>
    </recommendedName>
</protein>
<dbReference type="Pfam" id="PF00924">
    <property type="entry name" value="MS_channel_2nd"/>
    <property type="match status" value="1"/>
</dbReference>
<reference evidence="7 8" key="1">
    <citation type="submission" date="2017-08" db="EMBL/GenBank/DDBJ databases">
        <title>Infants hospitalized years apart are colonized by the same room-sourced microbial strains.</title>
        <authorList>
            <person name="Brooks B."/>
            <person name="Olm M.R."/>
            <person name="Firek B.A."/>
            <person name="Baker R."/>
            <person name="Thomas B.C."/>
            <person name="Morowitz M.J."/>
            <person name="Banfield J.F."/>
        </authorList>
    </citation>
    <scope>NUCLEOTIDE SEQUENCE [LARGE SCALE GENOMIC DNA]</scope>
    <source>
        <strain evidence="7">S2_018_000_R3_110</strain>
    </source>
</reference>
<keyword evidence="4 5" id="KW-0472">Membrane</keyword>
<evidence type="ECO:0000256" key="1">
    <source>
        <dbReference type="ARBA" id="ARBA00004370"/>
    </source>
</evidence>
<evidence type="ECO:0000313" key="8">
    <source>
        <dbReference type="Proteomes" id="UP000248614"/>
    </source>
</evidence>
<feature type="transmembrane region" description="Helical" evidence="5">
    <location>
        <begin position="14"/>
        <end position="36"/>
    </location>
</feature>
<keyword evidence="3 5" id="KW-1133">Transmembrane helix</keyword>
<comment type="subcellular location">
    <subcellularLocation>
        <location evidence="1">Membrane</location>
    </subcellularLocation>
</comment>
<feature type="domain" description="Mechanosensitive ion channel MscS" evidence="6">
    <location>
        <begin position="188"/>
        <end position="253"/>
    </location>
</feature>
<dbReference type="AlphaFoldDB" id="A0A2W5B280"/>
<dbReference type="Gene3D" id="2.30.30.60">
    <property type="match status" value="1"/>
</dbReference>
<dbReference type="InterPro" id="IPR010920">
    <property type="entry name" value="LSM_dom_sf"/>
</dbReference>
<sequence>MRELQRLLNTLPPVAIDLVTIALSVLAALALHAIAFRVLRRLAARTPGSVDDVYVDHAWRPMRWILIAMALASVRRPLRLPDRWDDLWTQMAGLIVPLLMGWLAITMIRASVKAIEIATDITVADNLRARRRRTRSAILGRIAIIAIGFVTVCLMLLSIPSIRSIGVTLMASAGLAGLAVGAAAQPALKNIIAGVQMAFTEPIRIDDVVIIENEWGRIEEIRLTYVVVRLWDERRLVVPVSKFLESSFQNWTRTTSGLLGSAFFWLDPTTDISRLRDRFEELVKADPLWDGRAYVLQVTDTKPDAIEVRILATASDAARAFDLRCSLREGMLAYIRDEMPEALPRRRVAVDGAPDATNAGAFRS</sequence>
<proteinExistence type="predicted"/>
<name>A0A2W5B280_9SPHN</name>
<organism evidence="7 8">
    <name type="scientific">Sphingomonas hengshuiensis</name>
    <dbReference type="NCBI Taxonomy" id="1609977"/>
    <lineage>
        <taxon>Bacteria</taxon>
        <taxon>Pseudomonadati</taxon>
        <taxon>Pseudomonadota</taxon>
        <taxon>Alphaproteobacteria</taxon>
        <taxon>Sphingomonadales</taxon>
        <taxon>Sphingomonadaceae</taxon>
        <taxon>Sphingomonas</taxon>
    </lineage>
</organism>
<evidence type="ECO:0000313" key="7">
    <source>
        <dbReference type="EMBL" id="PZO74668.1"/>
    </source>
</evidence>
<dbReference type="GO" id="GO:0016020">
    <property type="term" value="C:membrane"/>
    <property type="evidence" value="ECO:0007669"/>
    <property type="project" value="UniProtKB-SubCell"/>
</dbReference>
<evidence type="ECO:0000256" key="3">
    <source>
        <dbReference type="ARBA" id="ARBA00022989"/>
    </source>
</evidence>
<dbReference type="SUPFAM" id="SSF50182">
    <property type="entry name" value="Sm-like ribonucleoproteins"/>
    <property type="match status" value="1"/>
</dbReference>
<gene>
    <name evidence="7" type="ORF">DI632_13095</name>
</gene>
<dbReference type="Gene3D" id="1.10.287.1260">
    <property type="match status" value="1"/>
</dbReference>
<dbReference type="Proteomes" id="UP000248614">
    <property type="component" value="Unassembled WGS sequence"/>
</dbReference>
<dbReference type="GO" id="GO:0008381">
    <property type="term" value="F:mechanosensitive monoatomic ion channel activity"/>
    <property type="evidence" value="ECO:0007669"/>
    <property type="project" value="UniProtKB-ARBA"/>
</dbReference>
<evidence type="ECO:0000256" key="5">
    <source>
        <dbReference type="SAM" id="Phobius"/>
    </source>
</evidence>
<dbReference type="InterPro" id="IPR023408">
    <property type="entry name" value="MscS_beta-dom_sf"/>
</dbReference>